<dbReference type="PANTHER" id="PTHR45790">
    <property type="entry name" value="SIROHEME SYNTHASE-RELATED"/>
    <property type="match status" value="1"/>
</dbReference>
<evidence type="ECO:0000313" key="12">
    <source>
        <dbReference type="EMBL" id="NML30011.1"/>
    </source>
</evidence>
<accession>A0A7X9X235</accession>
<dbReference type="PROSITE" id="PS00839">
    <property type="entry name" value="SUMT_1"/>
    <property type="match status" value="1"/>
</dbReference>
<dbReference type="InterPro" id="IPR036518">
    <property type="entry name" value="CobE/GbiG_C_sf"/>
</dbReference>
<evidence type="ECO:0000256" key="8">
    <source>
        <dbReference type="RuleBase" id="RU003960"/>
    </source>
</evidence>
<comment type="similarity">
    <text evidence="1 8">Belongs to the precorrin methyltransferase family.</text>
</comment>
<feature type="compositionally biased region" description="Low complexity" evidence="9">
    <location>
        <begin position="445"/>
        <end position="455"/>
    </location>
</feature>
<dbReference type="InterPro" id="IPR014776">
    <property type="entry name" value="4pyrrole_Mease_sub2"/>
</dbReference>
<dbReference type="GO" id="GO:0019354">
    <property type="term" value="P:siroheme biosynthetic process"/>
    <property type="evidence" value="ECO:0007669"/>
    <property type="project" value="UniProtKB-UniPathway"/>
</dbReference>
<dbReference type="EC" id="2.1.1.107" evidence="2"/>
<evidence type="ECO:0000256" key="3">
    <source>
        <dbReference type="ARBA" id="ARBA00022603"/>
    </source>
</evidence>
<dbReference type="InterPro" id="IPR006366">
    <property type="entry name" value="CobA/CysG_C"/>
</dbReference>
<feature type="region of interest" description="Disordered" evidence="9">
    <location>
        <begin position="445"/>
        <end position="466"/>
    </location>
</feature>
<dbReference type="Pfam" id="PF00590">
    <property type="entry name" value="TP_methylase"/>
    <property type="match status" value="1"/>
</dbReference>
<keyword evidence="6" id="KW-0627">Porphyrin biosynthesis</keyword>
<dbReference type="AlphaFoldDB" id="A0A7X9X235"/>
<sequence length="466" mass="47505">MHAAMTRAWLIGAGPGDVELMTLKATRALAQADVVLVDDLVNPEVLQFARGDAQVVYVGKRGGHPSTPQAEIVAQMLAYLRAGRSVARLKGGDPFVFGRGGEELQALHAEGIHVDVINGITAGIAAPAALGIAVTHRDHAQGVVFVTGHSAGDGEPDWAALVATRMTLVIYMGMRRLADISGALLAAGMSAATPCAAIEAATRPEQRHVLAPLGAFAAAVGRAGLGSPAIVVIGGVASLALAREVADDTARCEEGVGREGVEQFGDAGDAAHSATGDHSGMQTHTYADTPPRDSPTRTLSVGIGCRANSAATDIETAVRIALGAYAFEQIGTVATIDSKAHEAGLLEFCARHALPLQLFSRAQIAAMPVASPSAAAQAHLGVDGVCEPCALLAASHAASSTDANNATPNNTTSHPADAAHSPRLLVRKTRHAGITVAIACTSNAAHDAAGPNPAATHRAPPNQDSR</sequence>
<dbReference type="Gene3D" id="3.40.1010.10">
    <property type="entry name" value="Cobalt-precorrin-4 Transmethylase, Domain 1"/>
    <property type="match status" value="1"/>
</dbReference>
<feature type="region of interest" description="Disordered" evidence="9">
    <location>
        <begin position="400"/>
        <end position="422"/>
    </location>
</feature>
<dbReference type="Gene3D" id="3.30.420.180">
    <property type="entry name" value="CobE/GbiG C-terminal domain"/>
    <property type="match status" value="1"/>
</dbReference>
<name>A0A7X9X235_9BURK</name>
<evidence type="ECO:0000313" key="13">
    <source>
        <dbReference type="Proteomes" id="UP000583127"/>
    </source>
</evidence>
<keyword evidence="4 8" id="KW-0808">Transferase</keyword>
<dbReference type="SUPFAM" id="SSF53790">
    <property type="entry name" value="Tetrapyrrole methylase"/>
    <property type="match status" value="1"/>
</dbReference>
<feature type="domain" description="CobE/GbiG C-terminal" evidence="11">
    <location>
        <begin position="299"/>
        <end position="439"/>
    </location>
</feature>
<evidence type="ECO:0000256" key="1">
    <source>
        <dbReference type="ARBA" id="ARBA00005879"/>
    </source>
</evidence>
<dbReference type="Pfam" id="PF01890">
    <property type="entry name" value="CbiG_C"/>
    <property type="match status" value="1"/>
</dbReference>
<dbReference type="FunFam" id="3.40.1010.10:FF:000001">
    <property type="entry name" value="Siroheme synthase"/>
    <property type="match status" value="1"/>
</dbReference>
<dbReference type="GO" id="GO:0032259">
    <property type="term" value="P:methylation"/>
    <property type="evidence" value="ECO:0007669"/>
    <property type="project" value="UniProtKB-KW"/>
</dbReference>
<keyword evidence="3 8" id="KW-0489">Methyltransferase</keyword>
<dbReference type="InterPro" id="IPR035996">
    <property type="entry name" value="4pyrrol_Methylase_sf"/>
</dbReference>
<dbReference type="SUPFAM" id="SSF159664">
    <property type="entry name" value="CobE/GbiG C-terminal domain-like"/>
    <property type="match status" value="1"/>
</dbReference>
<dbReference type="GO" id="GO:0009236">
    <property type="term" value="P:cobalamin biosynthetic process"/>
    <property type="evidence" value="ECO:0007669"/>
    <property type="project" value="InterPro"/>
</dbReference>
<dbReference type="InterPro" id="IPR000878">
    <property type="entry name" value="4pyrrol_Mease"/>
</dbReference>
<dbReference type="NCBIfam" id="NF004790">
    <property type="entry name" value="PRK06136.1"/>
    <property type="match status" value="1"/>
</dbReference>
<dbReference type="GO" id="GO:0004851">
    <property type="term" value="F:uroporphyrin-III C-methyltransferase activity"/>
    <property type="evidence" value="ECO:0007669"/>
    <property type="project" value="UniProtKB-EC"/>
</dbReference>
<evidence type="ECO:0000256" key="6">
    <source>
        <dbReference type="ARBA" id="ARBA00023244"/>
    </source>
</evidence>
<keyword evidence="5" id="KW-0949">S-adenosyl-L-methionine</keyword>
<feature type="compositionally biased region" description="Low complexity" evidence="9">
    <location>
        <begin position="400"/>
        <end position="416"/>
    </location>
</feature>
<evidence type="ECO:0000256" key="5">
    <source>
        <dbReference type="ARBA" id="ARBA00022691"/>
    </source>
</evidence>
<proteinExistence type="inferred from homology"/>
<dbReference type="Proteomes" id="UP000583127">
    <property type="component" value="Unassembled WGS sequence"/>
</dbReference>
<comment type="pathway">
    <text evidence="7">Porphyrin-containing compound metabolism; siroheme biosynthesis; precorrin-2 from uroporphyrinogen III: step 1/1.</text>
</comment>
<protein>
    <recommendedName>
        <fullName evidence="2">uroporphyrinogen-III C-methyltransferase</fullName>
        <ecNumber evidence="2">2.1.1.107</ecNumber>
    </recommendedName>
</protein>
<reference evidence="12 13" key="1">
    <citation type="submission" date="2020-04" db="EMBL/GenBank/DDBJ databases">
        <title>Paraburkholderia sp. G-4-1-8 isolated from soil.</title>
        <authorList>
            <person name="Dahal R.H."/>
        </authorList>
    </citation>
    <scope>NUCLEOTIDE SEQUENCE [LARGE SCALE GENOMIC DNA]</scope>
    <source>
        <strain evidence="12 13">G-4-1-8</strain>
    </source>
</reference>
<dbReference type="Gene3D" id="3.30.950.10">
    <property type="entry name" value="Methyltransferase, Cobalt-precorrin-4 Transmethylase, Domain 2"/>
    <property type="match status" value="1"/>
</dbReference>
<feature type="domain" description="Tetrapyrrole methylase" evidence="10">
    <location>
        <begin position="9"/>
        <end position="215"/>
    </location>
</feature>
<evidence type="ECO:0000256" key="9">
    <source>
        <dbReference type="SAM" id="MobiDB-lite"/>
    </source>
</evidence>
<dbReference type="EMBL" id="JABBFZ010000002">
    <property type="protein sequence ID" value="NML30011.1"/>
    <property type="molecule type" value="Genomic_DNA"/>
</dbReference>
<dbReference type="InterPro" id="IPR050161">
    <property type="entry name" value="Siro_Cobalamin_biosynth"/>
</dbReference>
<dbReference type="InterPro" id="IPR002750">
    <property type="entry name" value="CobE/GbiG_C"/>
</dbReference>
<dbReference type="InterPro" id="IPR003043">
    <property type="entry name" value="Uropor_MeTrfase_CS"/>
</dbReference>
<evidence type="ECO:0000256" key="2">
    <source>
        <dbReference type="ARBA" id="ARBA00012162"/>
    </source>
</evidence>
<keyword evidence="13" id="KW-1185">Reference proteome</keyword>
<dbReference type="NCBIfam" id="TIGR01469">
    <property type="entry name" value="cobA_cysG_Cterm"/>
    <property type="match status" value="1"/>
</dbReference>
<organism evidence="12 13">
    <name type="scientific">Paraburkholderia antibiotica</name>
    <dbReference type="NCBI Taxonomy" id="2728839"/>
    <lineage>
        <taxon>Bacteria</taxon>
        <taxon>Pseudomonadati</taxon>
        <taxon>Pseudomonadota</taxon>
        <taxon>Betaproteobacteria</taxon>
        <taxon>Burkholderiales</taxon>
        <taxon>Burkholderiaceae</taxon>
        <taxon>Paraburkholderia</taxon>
    </lineage>
</organism>
<dbReference type="PROSITE" id="PS00840">
    <property type="entry name" value="SUMT_2"/>
    <property type="match status" value="1"/>
</dbReference>
<dbReference type="InterPro" id="IPR014777">
    <property type="entry name" value="4pyrrole_Mease_sub1"/>
</dbReference>
<evidence type="ECO:0000256" key="4">
    <source>
        <dbReference type="ARBA" id="ARBA00022679"/>
    </source>
</evidence>
<evidence type="ECO:0000259" key="10">
    <source>
        <dbReference type="Pfam" id="PF00590"/>
    </source>
</evidence>
<evidence type="ECO:0000256" key="7">
    <source>
        <dbReference type="ARBA" id="ARBA00025705"/>
    </source>
</evidence>
<dbReference type="PANTHER" id="PTHR45790:SF3">
    <property type="entry name" value="S-ADENOSYL-L-METHIONINE-DEPENDENT UROPORPHYRINOGEN III METHYLTRANSFERASE, CHLOROPLASTIC"/>
    <property type="match status" value="1"/>
</dbReference>
<comment type="caution">
    <text evidence="12">The sequence shown here is derived from an EMBL/GenBank/DDBJ whole genome shotgun (WGS) entry which is preliminary data.</text>
</comment>
<gene>
    <name evidence="12" type="primary">cobA</name>
    <name evidence="12" type="ORF">HHL14_04110</name>
</gene>
<dbReference type="UniPathway" id="UPA00262">
    <property type="reaction ID" value="UER00211"/>
</dbReference>
<dbReference type="CDD" id="cd11642">
    <property type="entry name" value="SUMT"/>
    <property type="match status" value="1"/>
</dbReference>
<evidence type="ECO:0000259" key="11">
    <source>
        <dbReference type="Pfam" id="PF01890"/>
    </source>
</evidence>
<feature type="region of interest" description="Disordered" evidence="9">
    <location>
        <begin position="270"/>
        <end position="297"/>
    </location>
</feature>